<reference evidence="1" key="1">
    <citation type="submission" date="2021-10" db="EMBL/GenBank/DDBJ databases">
        <title>Anaerobic single-cell dispensing facilitates the cultivation of human gut bacteria.</title>
        <authorList>
            <person name="Afrizal A."/>
        </authorList>
    </citation>
    <scope>NUCLEOTIDE SEQUENCE</scope>
    <source>
        <strain evidence="1">CLA-AA-H215</strain>
    </source>
</reference>
<protein>
    <submittedName>
        <fullName evidence="1">SseB family protein</fullName>
    </submittedName>
</protein>
<evidence type="ECO:0000313" key="1">
    <source>
        <dbReference type="EMBL" id="MCC2231372.1"/>
    </source>
</evidence>
<dbReference type="RefSeq" id="WP_308453889.1">
    <property type="nucleotide sequence ID" value="NZ_JAJEQR010000027.1"/>
</dbReference>
<keyword evidence="2" id="KW-1185">Reference proteome</keyword>
<name>A0AAE3EB37_9FIRM</name>
<sequence length="314" mass="35693">MINAKAEELKKLITVPDFKEESYQHLSLSELSFLHNTSAELKIKNMANPQNAKFFKVREDFFMQLCQRRLQKINELYVLMSQPTSLPYIVCDPETSNDQVWLFDSESAANLVANDESASRGFQINAAKIENDKFLPFYTSLFFLGVNELLFNRGKEAFALQLDEFINKPDFSSISTDSKPVVLNPELVLTAAYFAQGKAGAQEKQNNEELRDLEEEMIVNLLRGKVFVPVQMLEGQTEMKPENMRFPLIKLSNGKMFQPVCSDNNELARFSVGQERIRGLVIEGKNIKNVLVKEADGVLLNPKTVKLAIPKMKL</sequence>
<dbReference type="AlphaFoldDB" id="A0AAE3EB37"/>
<proteinExistence type="predicted"/>
<organism evidence="1 2">
    <name type="scientific">Hominifimenecus microfluidus</name>
    <dbReference type="NCBI Taxonomy" id="2885348"/>
    <lineage>
        <taxon>Bacteria</taxon>
        <taxon>Bacillati</taxon>
        <taxon>Bacillota</taxon>
        <taxon>Clostridia</taxon>
        <taxon>Lachnospirales</taxon>
        <taxon>Lachnospiraceae</taxon>
        <taxon>Hominifimenecus</taxon>
    </lineage>
</organism>
<dbReference type="EMBL" id="JAJEQR010000027">
    <property type="protein sequence ID" value="MCC2231372.1"/>
    <property type="molecule type" value="Genomic_DNA"/>
</dbReference>
<accession>A0AAE3EB37</accession>
<dbReference type="Proteomes" id="UP001198182">
    <property type="component" value="Unassembled WGS sequence"/>
</dbReference>
<gene>
    <name evidence="1" type="ORF">LKD81_10250</name>
</gene>
<comment type="caution">
    <text evidence="1">The sequence shown here is derived from an EMBL/GenBank/DDBJ whole genome shotgun (WGS) entry which is preliminary data.</text>
</comment>
<evidence type="ECO:0000313" key="2">
    <source>
        <dbReference type="Proteomes" id="UP001198182"/>
    </source>
</evidence>